<keyword evidence="3" id="KW-1185">Reference proteome</keyword>
<dbReference type="InterPro" id="IPR000477">
    <property type="entry name" value="RT_dom"/>
</dbReference>
<sequence length="520" mass="57262">MPALGLDLELGAKMVDGEKYGDWYRDPWGWPEASPQFVSTLQPRDLGVLKTAGRFGTTWPAFHAFSFPKSYVGVRPAVVLDAASRIAYTSAAVAIAPRLHNNLPDWVYGWRLRDGVFSASAAEWSLYQASQAPIATSPFAAQTDITSFFATVDVQLLIRSLTDSGIAGAPLGVIEDVLNSHCRLSTRSGLTQRSIASSMLANIALRDIDDLLLAAIDEGRLTGARRWMDDISFEGSEAALYRTLVQLQEFGRQFGLEINTSKTKVTTGSESAAALQLEAQRLILVTRDEAAFSDDYPDAFSTVIDASELEDAEDRLLAAPRDSSRTLAGLVLKSLRHFERFDRIDEWLGAARYLPHAADHLSRFISRAHYCARLPLDPSSWFVREQERNWPYLEWTSAQHALALPSDVLSPDARQVLMGWLASSQSLQQVAVAVQRLGSAPTSSVRTAIANRIDTTSDPLVLRVLALGLWQAGGSRDRVDAALRRHPSNTLILNYLNANRWHLPRVQEDFDPSQASGDAA</sequence>
<dbReference type="EMBL" id="CP043504">
    <property type="protein sequence ID" value="QEO10325.1"/>
    <property type="molecule type" value="Genomic_DNA"/>
</dbReference>
<evidence type="ECO:0000313" key="3">
    <source>
        <dbReference type="Proteomes" id="UP000322159"/>
    </source>
</evidence>
<evidence type="ECO:0000259" key="1">
    <source>
        <dbReference type="Pfam" id="PF00078"/>
    </source>
</evidence>
<keyword evidence="2" id="KW-0808">Transferase</keyword>
<feature type="domain" description="Reverse transcriptase" evidence="1">
    <location>
        <begin position="98"/>
        <end position="270"/>
    </location>
</feature>
<keyword evidence="2" id="KW-0695">RNA-directed DNA polymerase</keyword>
<dbReference type="Pfam" id="PF00078">
    <property type="entry name" value="RVT_1"/>
    <property type="match status" value="1"/>
</dbReference>
<organism evidence="2 3">
    <name type="scientific">Protaetiibacter larvae</name>
    <dbReference type="NCBI Taxonomy" id="2592654"/>
    <lineage>
        <taxon>Bacteria</taxon>
        <taxon>Bacillati</taxon>
        <taxon>Actinomycetota</taxon>
        <taxon>Actinomycetes</taxon>
        <taxon>Micrococcales</taxon>
        <taxon>Microbacteriaceae</taxon>
        <taxon>Protaetiibacter</taxon>
    </lineage>
</organism>
<accession>A0A5C1YAR8</accession>
<evidence type="ECO:0000313" key="2">
    <source>
        <dbReference type="EMBL" id="QEO10325.1"/>
    </source>
</evidence>
<dbReference type="CDD" id="cd01646">
    <property type="entry name" value="RT_Bac_retron_I"/>
    <property type="match status" value="1"/>
</dbReference>
<gene>
    <name evidence="2" type="ORF">FLP23_10085</name>
</gene>
<reference evidence="2 3" key="1">
    <citation type="submission" date="2019-09" db="EMBL/GenBank/DDBJ databases">
        <title>Genome sequencing of strain KACC 19322.</title>
        <authorList>
            <person name="Heo J."/>
            <person name="Kim S.-J."/>
            <person name="Kim J.-S."/>
            <person name="Hong S.-B."/>
            <person name="Kwon S.-W."/>
        </authorList>
    </citation>
    <scope>NUCLEOTIDE SEQUENCE [LARGE SCALE GENOMIC DNA]</scope>
    <source>
        <strain evidence="2 3">KACC 19322</strain>
    </source>
</reference>
<dbReference type="OrthoDB" id="5140186at2"/>
<dbReference type="Proteomes" id="UP000322159">
    <property type="component" value="Chromosome"/>
</dbReference>
<dbReference type="KEGG" id="lyk:FLP23_10085"/>
<proteinExistence type="predicted"/>
<protein>
    <submittedName>
        <fullName evidence="2">RNA-directed DNA polymerase</fullName>
    </submittedName>
</protein>
<dbReference type="AlphaFoldDB" id="A0A5C1YAR8"/>
<name>A0A5C1YAR8_9MICO</name>
<dbReference type="GO" id="GO:0003964">
    <property type="term" value="F:RNA-directed DNA polymerase activity"/>
    <property type="evidence" value="ECO:0007669"/>
    <property type="project" value="UniProtKB-KW"/>
</dbReference>
<keyword evidence="2" id="KW-0548">Nucleotidyltransferase</keyword>